<sequence length="148" mass="15869">MTAPPLGEMTREEICAELNQAESGDVIALAAACVAGDAALVITRPPTVGTVVTQVREPVAEQRFILADVLACQAEVTLHGHQGWAMRMGSDRMATLAAAICAAEFEANGPYAAEIVALCHAGRQRRKENRSAEWERLAPTIVEFEEIP</sequence>
<dbReference type="GO" id="GO:0061693">
    <property type="term" value="F:alpha-D-ribose 1-methylphosphonate 5-triphosphate synthase activity"/>
    <property type="evidence" value="ECO:0007669"/>
    <property type="project" value="UniProtKB-EC"/>
</dbReference>
<dbReference type="EC" id="2.7.8.37" evidence="1"/>
<dbReference type="Proteomes" id="UP000638648">
    <property type="component" value="Unassembled WGS sequence"/>
</dbReference>
<dbReference type="RefSeq" id="WP_202896597.1">
    <property type="nucleotide sequence ID" value="NZ_BAABJL010000273.1"/>
</dbReference>
<keyword evidence="1" id="KW-0808">Transferase</keyword>
<name>A0A927N5W6_9ACTN</name>
<dbReference type="InterPro" id="IPR009609">
    <property type="entry name" value="Phosphonate_metab_PhnG"/>
</dbReference>
<protein>
    <submittedName>
        <fullName evidence="1">Alpha-D-ribose 1-methylphosphonate 5-triphosphate synthase subunit PhnG</fullName>
        <ecNumber evidence="1">2.7.8.37</ecNumber>
    </submittedName>
</protein>
<proteinExistence type="predicted"/>
<keyword evidence="2" id="KW-1185">Reference proteome</keyword>
<organism evidence="1 2">
    <name type="scientific">Actinopolymorpha pittospori</name>
    <dbReference type="NCBI Taxonomy" id="648752"/>
    <lineage>
        <taxon>Bacteria</taxon>
        <taxon>Bacillati</taxon>
        <taxon>Actinomycetota</taxon>
        <taxon>Actinomycetes</taxon>
        <taxon>Propionibacteriales</taxon>
        <taxon>Actinopolymorphaceae</taxon>
        <taxon>Actinopolymorpha</taxon>
    </lineage>
</organism>
<comment type="caution">
    <text evidence="1">The sequence shown here is derived from an EMBL/GenBank/DDBJ whole genome shotgun (WGS) entry which is preliminary data.</text>
</comment>
<reference evidence="1" key="1">
    <citation type="submission" date="2020-10" db="EMBL/GenBank/DDBJ databases">
        <title>Sequencing the genomes of 1000 actinobacteria strains.</title>
        <authorList>
            <person name="Klenk H.-P."/>
        </authorList>
    </citation>
    <scope>NUCLEOTIDE SEQUENCE</scope>
    <source>
        <strain evidence="1">DSM 45354</strain>
    </source>
</reference>
<dbReference type="EMBL" id="JADBEM010000001">
    <property type="protein sequence ID" value="MBE1609085.1"/>
    <property type="molecule type" value="Genomic_DNA"/>
</dbReference>
<dbReference type="AlphaFoldDB" id="A0A927N5W6"/>
<accession>A0A927N5W6</accession>
<evidence type="ECO:0000313" key="1">
    <source>
        <dbReference type="EMBL" id="MBE1609085.1"/>
    </source>
</evidence>
<dbReference type="GO" id="GO:0019634">
    <property type="term" value="P:organic phosphonate metabolic process"/>
    <property type="evidence" value="ECO:0007669"/>
    <property type="project" value="InterPro"/>
</dbReference>
<dbReference type="Pfam" id="PF06754">
    <property type="entry name" value="PhnG"/>
    <property type="match status" value="1"/>
</dbReference>
<evidence type="ECO:0000313" key="2">
    <source>
        <dbReference type="Proteomes" id="UP000638648"/>
    </source>
</evidence>
<gene>
    <name evidence="1" type="ORF">HEB94_005933</name>
</gene>
<dbReference type="GO" id="GO:0015716">
    <property type="term" value="P:organic phosphonate transport"/>
    <property type="evidence" value="ECO:0007669"/>
    <property type="project" value="InterPro"/>
</dbReference>